<feature type="domain" description="WxL Interacting Protein peptidoglycan binding" evidence="2">
    <location>
        <begin position="40"/>
        <end position="159"/>
    </location>
</feature>
<keyword evidence="1" id="KW-0812">Transmembrane</keyword>
<organism evidence="4 5">
    <name type="scientific">Vagococcus zengguangii</name>
    <dbReference type="NCBI Taxonomy" id="2571750"/>
    <lineage>
        <taxon>Bacteria</taxon>
        <taxon>Bacillati</taxon>
        <taxon>Bacillota</taxon>
        <taxon>Bacilli</taxon>
        <taxon>Lactobacillales</taxon>
        <taxon>Enterococcaceae</taxon>
        <taxon>Vagococcus</taxon>
    </lineage>
</organism>
<dbReference type="Proteomes" id="UP000298615">
    <property type="component" value="Chromosome"/>
</dbReference>
<evidence type="ECO:0000313" key="5">
    <source>
        <dbReference type="Proteomes" id="UP000298615"/>
    </source>
</evidence>
<accession>A0A4D7CWF5</accession>
<dbReference type="EMBL" id="CP039712">
    <property type="protein sequence ID" value="QCI86326.1"/>
    <property type="molecule type" value="Genomic_DNA"/>
</dbReference>
<keyword evidence="5" id="KW-1185">Reference proteome</keyword>
<dbReference type="InterPro" id="IPR021759">
    <property type="entry name" value="WxLIP_HBD"/>
</dbReference>
<dbReference type="InterPro" id="IPR010317">
    <property type="entry name" value="WxLIP_PGBD"/>
</dbReference>
<dbReference type="KEGG" id="vao:FA707_04815"/>
<keyword evidence="1" id="KW-0472">Membrane</keyword>
<dbReference type="AlphaFoldDB" id="A0A4D7CWF5"/>
<feature type="domain" description="WxL Interacting Protein host binding" evidence="3">
    <location>
        <begin position="173"/>
        <end position="307"/>
    </location>
</feature>
<gene>
    <name evidence="4" type="ORF">FA707_04815</name>
</gene>
<evidence type="ECO:0000259" key="2">
    <source>
        <dbReference type="Pfam" id="PF06030"/>
    </source>
</evidence>
<evidence type="ECO:0000256" key="1">
    <source>
        <dbReference type="SAM" id="Phobius"/>
    </source>
</evidence>
<keyword evidence="1" id="KW-1133">Transmembrane helix</keyword>
<evidence type="ECO:0000313" key="4">
    <source>
        <dbReference type="EMBL" id="QCI86326.1"/>
    </source>
</evidence>
<reference evidence="4 5" key="1">
    <citation type="submission" date="2019-04" db="EMBL/GenBank/DDBJ databases">
        <title>Vagococcus sp. nov., isolated from faeces of yaks (Bos grunniens).</title>
        <authorList>
            <person name="Ge Y."/>
        </authorList>
    </citation>
    <scope>NUCLEOTIDE SEQUENCE [LARGE SCALE GENOMIC DNA]</scope>
    <source>
        <strain evidence="4 5">MN-17</strain>
    </source>
</reference>
<name>A0A4D7CWF5_9ENTE</name>
<proteinExistence type="predicted"/>
<feature type="transmembrane region" description="Helical" evidence="1">
    <location>
        <begin position="317"/>
        <end position="342"/>
    </location>
</feature>
<dbReference type="Pfam" id="PF11797">
    <property type="entry name" value="WxLIP_HBD"/>
    <property type="match status" value="1"/>
</dbReference>
<protein>
    <submittedName>
        <fullName evidence="4">DUF916 domain-containing protein</fullName>
    </submittedName>
</protein>
<sequence>MWREFMRNLYKFMMLSIVGIVMMCSFQRFAYADDSPTFEYYVTPIFTDNQSDDKRGYFDLLVKPGEVQELKLEVSNTSKQKKKLTITPTTAGTTSNGTIDYSGKEWRHTSNLVAKFSDIASEPQTVELKPEEKKVVTFEVKVPDEKFEGQIVGAFYVKEDSTEKEETKSTSENGIGIKNEFAMIIACVLMTDEKIPDQDFELGPVKIDTYGGLLSLKTDLSNHTARLLTNYSLEGTILTAKGKKVMDIALSDISMAPNSIYEMPLQINSSDFPAGKYKMALTIHDRAKEKEWEIATDFKIKAEERQEAIKESIDSVVWYKTTSGMLIIALIVLVIIMFIVILRNKRKGSQ</sequence>
<evidence type="ECO:0000259" key="3">
    <source>
        <dbReference type="Pfam" id="PF11797"/>
    </source>
</evidence>
<dbReference type="Pfam" id="PF06030">
    <property type="entry name" value="WxLIP_PGBD"/>
    <property type="match status" value="1"/>
</dbReference>